<protein>
    <recommendedName>
        <fullName evidence="1">ATPase BadF/BadG/BcrA/BcrD type domain-containing protein</fullName>
    </recommendedName>
</protein>
<dbReference type="PATRIC" id="fig|1196324.3.peg.1091"/>
<evidence type="ECO:0000313" key="2">
    <source>
        <dbReference type="EMBL" id="EIT86367.1"/>
    </source>
</evidence>
<feature type="domain" description="ATPase BadF/BadG/BcrA/BcrD type" evidence="1">
    <location>
        <begin position="5"/>
        <end position="276"/>
    </location>
</feature>
<sequence>MKFMVGVDAGGTKTEAVAYTLAGKEIGHGVSSFGNLLLHHEEASRHIAEAVQQSMSAIKEGSCCGIWIGMAGYTPQTVEALQLYMRKNFPGIACQIEDDATIAHAAMFKGKDGILTIAGTGSICLGCCHNQYLRGGGWGHLLGDEGSAYWIAIQALRHMVSEEDQRIPRSALSQAVFHALQLKTVHDIKSFVYSATKDKIAALAVIVQQQGDQGEHTALGILKEAGQKLAQLTISVLNRCENQQMRIAGYGGIFEHCEIVRASFIHHMEERINGLDYLFTPISATKGCYYLFSKHWRDIKGK</sequence>
<dbReference type="EMBL" id="AKKV01000021">
    <property type="protein sequence ID" value="EIT86367.1"/>
    <property type="molecule type" value="Genomic_DNA"/>
</dbReference>
<evidence type="ECO:0000259" key="1">
    <source>
        <dbReference type="Pfam" id="PF01869"/>
    </source>
</evidence>
<accession>I8AKJ4</accession>
<dbReference type="InterPro" id="IPR002731">
    <property type="entry name" value="ATPase_BadF"/>
</dbReference>
<organism evidence="2 3">
    <name type="scientific">Fictibacillus macauensis ZFHKF-1</name>
    <dbReference type="NCBI Taxonomy" id="1196324"/>
    <lineage>
        <taxon>Bacteria</taxon>
        <taxon>Bacillati</taxon>
        <taxon>Bacillota</taxon>
        <taxon>Bacilli</taxon>
        <taxon>Bacillales</taxon>
        <taxon>Fictibacillaceae</taxon>
        <taxon>Fictibacillus</taxon>
    </lineage>
</organism>
<dbReference type="InterPro" id="IPR052519">
    <property type="entry name" value="Euk-type_GlcNAc_Kinase"/>
</dbReference>
<dbReference type="PANTHER" id="PTHR43190">
    <property type="entry name" value="N-ACETYL-D-GLUCOSAMINE KINASE"/>
    <property type="match status" value="1"/>
</dbReference>
<dbReference type="OrthoDB" id="9772633at2"/>
<dbReference type="eggNOG" id="COG2971">
    <property type="taxonomic scope" value="Bacteria"/>
</dbReference>
<dbReference type="PANTHER" id="PTHR43190:SF3">
    <property type="entry name" value="N-ACETYL-D-GLUCOSAMINE KINASE"/>
    <property type="match status" value="1"/>
</dbReference>
<gene>
    <name evidence="2" type="ORF">A374_05366</name>
</gene>
<reference evidence="2 3" key="1">
    <citation type="journal article" date="2012" name="J. Bacteriol.">
        <title>Genome of Bacillus macauensis ZFHKF-1, a Long-Chain-Forming Bacterium.</title>
        <authorList>
            <person name="Cai L."/>
            <person name="Zhang T."/>
        </authorList>
    </citation>
    <scope>NUCLEOTIDE SEQUENCE [LARGE SCALE GENOMIC DNA]</scope>
    <source>
        <strain evidence="2 3">ZFHKF-1</strain>
    </source>
</reference>
<dbReference type="Gene3D" id="3.30.420.40">
    <property type="match status" value="2"/>
</dbReference>
<dbReference type="Proteomes" id="UP000004080">
    <property type="component" value="Unassembled WGS sequence"/>
</dbReference>
<dbReference type="Pfam" id="PF01869">
    <property type="entry name" value="BcrAD_BadFG"/>
    <property type="match status" value="1"/>
</dbReference>
<dbReference type="InterPro" id="IPR043129">
    <property type="entry name" value="ATPase_NBD"/>
</dbReference>
<dbReference type="CDD" id="cd24007">
    <property type="entry name" value="ASKHA_NBD_eukNAGK-like"/>
    <property type="match status" value="1"/>
</dbReference>
<dbReference type="STRING" id="1196324.A374_05366"/>
<keyword evidence="3" id="KW-1185">Reference proteome</keyword>
<dbReference type="SUPFAM" id="SSF53067">
    <property type="entry name" value="Actin-like ATPase domain"/>
    <property type="match status" value="2"/>
</dbReference>
<dbReference type="RefSeq" id="WP_007201172.1">
    <property type="nucleotide sequence ID" value="NZ_AKKV01000021.1"/>
</dbReference>
<proteinExistence type="predicted"/>
<name>I8AKJ4_9BACL</name>
<evidence type="ECO:0000313" key="3">
    <source>
        <dbReference type="Proteomes" id="UP000004080"/>
    </source>
</evidence>
<comment type="caution">
    <text evidence="2">The sequence shown here is derived from an EMBL/GenBank/DDBJ whole genome shotgun (WGS) entry which is preliminary data.</text>
</comment>
<dbReference type="AlphaFoldDB" id="I8AKJ4"/>